<evidence type="ECO:0000256" key="7">
    <source>
        <dbReference type="ARBA" id="ARBA00047686"/>
    </source>
</evidence>
<comment type="pathway">
    <text evidence="8">Pyrimidine metabolism; dUMP biosynthesis; dUMP from dCTP (dUTP route): step 2/2.</text>
</comment>
<evidence type="ECO:0000256" key="9">
    <source>
        <dbReference type="SAM" id="MobiDB-lite"/>
    </source>
</evidence>
<reference evidence="11 12" key="1">
    <citation type="submission" date="2017-10" db="EMBL/GenBank/DDBJ databases">
        <title>Bifidobacterium xylocopum sp. nov. and Bifidobacterium aemilianum sp. nov., from the carpenter bee (Xylocopa violacea) digestive tract.</title>
        <authorList>
            <person name="Alberoni D."/>
            <person name="Baffoni L."/>
            <person name="Di Gioia D."/>
            <person name="Gaggia F."/>
            <person name="Biavati B."/>
        </authorList>
    </citation>
    <scope>NUCLEOTIDE SEQUENCE [LARGE SCALE GENOMIC DNA]</scope>
    <source>
        <strain evidence="11 12">XV10</strain>
    </source>
</reference>
<organism evidence="11 12">
    <name type="scientific">Bifidobacterium aemilianum</name>
    <dbReference type="NCBI Taxonomy" id="2493120"/>
    <lineage>
        <taxon>Bacteria</taxon>
        <taxon>Bacillati</taxon>
        <taxon>Actinomycetota</taxon>
        <taxon>Actinomycetes</taxon>
        <taxon>Bifidobacteriales</taxon>
        <taxon>Bifidobacteriaceae</taxon>
        <taxon>Bifidobacterium</taxon>
    </lineage>
</organism>
<feature type="binding site" evidence="8">
    <location>
        <position position="88"/>
    </location>
    <ligand>
        <name>substrate</name>
    </ligand>
</feature>
<keyword evidence="5 8" id="KW-0460">Magnesium</keyword>
<evidence type="ECO:0000256" key="2">
    <source>
        <dbReference type="ARBA" id="ARBA00006581"/>
    </source>
</evidence>
<evidence type="ECO:0000256" key="1">
    <source>
        <dbReference type="ARBA" id="ARBA00001946"/>
    </source>
</evidence>
<evidence type="ECO:0000259" key="10">
    <source>
        <dbReference type="Pfam" id="PF00692"/>
    </source>
</evidence>
<dbReference type="UniPathway" id="UPA00610">
    <property type="reaction ID" value="UER00666"/>
</dbReference>
<dbReference type="Gene3D" id="2.70.40.10">
    <property type="match status" value="1"/>
</dbReference>
<dbReference type="Proteomes" id="UP000252530">
    <property type="component" value="Unassembled WGS sequence"/>
</dbReference>
<gene>
    <name evidence="8" type="primary">dut</name>
    <name evidence="11" type="ORF">CRD60_03295</name>
</gene>
<keyword evidence="3 8" id="KW-0479">Metal-binding</keyword>
<evidence type="ECO:0000256" key="6">
    <source>
        <dbReference type="ARBA" id="ARBA00023080"/>
    </source>
</evidence>
<dbReference type="HAMAP" id="MF_00116">
    <property type="entry name" value="dUTPase_bact"/>
    <property type="match status" value="1"/>
</dbReference>
<dbReference type="GO" id="GO:0004170">
    <property type="term" value="F:dUTP diphosphatase activity"/>
    <property type="evidence" value="ECO:0007669"/>
    <property type="project" value="UniProtKB-UniRule"/>
</dbReference>
<dbReference type="FunFam" id="2.70.40.10:FF:000008">
    <property type="entry name" value="Deoxyuridine 5'-triphosphate nucleotidohydrolase"/>
    <property type="match status" value="1"/>
</dbReference>
<dbReference type="InterPro" id="IPR033704">
    <property type="entry name" value="dUTPase_trimeric"/>
</dbReference>
<dbReference type="GO" id="GO:0000287">
    <property type="term" value="F:magnesium ion binding"/>
    <property type="evidence" value="ECO:0007669"/>
    <property type="project" value="UniProtKB-UniRule"/>
</dbReference>
<evidence type="ECO:0000256" key="3">
    <source>
        <dbReference type="ARBA" id="ARBA00022723"/>
    </source>
</evidence>
<feature type="region of interest" description="Disordered" evidence="9">
    <location>
        <begin position="142"/>
        <end position="171"/>
    </location>
</feature>
<evidence type="ECO:0000256" key="8">
    <source>
        <dbReference type="HAMAP-Rule" id="MF_00116"/>
    </source>
</evidence>
<name>A0A366KAK2_9BIFI</name>
<evidence type="ECO:0000256" key="4">
    <source>
        <dbReference type="ARBA" id="ARBA00022801"/>
    </source>
</evidence>
<dbReference type="PANTHER" id="PTHR11241">
    <property type="entry name" value="DEOXYURIDINE 5'-TRIPHOSPHATE NUCLEOTIDOHYDROLASE"/>
    <property type="match status" value="1"/>
</dbReference>
<sequence>MAMDPSYNEPETVEVLVRSLVDGQEPELIYAHAGDAGADLRTTEDVVLKPFQRALVPTGIAMALPAGYVALIHPRSGLAAKQGVTVLNAPGTIDAGYRGEIKVPLINLDPEHTAVFHPGDRIAQLVIQRYVQAQFIKAQELPGSDRSERGFGSTGVSSAHSGASGVSAKAE</sequence>
<feature type="binding site" evidence="8">
    <location>
        <begin position="75"/>
        <end position="77"/>
    </location>
    <ligand>
        <name>substrate</name>
    </ligand>
</feature>
<comment type="caution">
    <text evidence="8">Lacks conserved residue(s) required for the propagation of feature annotation.</text>
</comment>
<dbReference type="GO" id="GO:0006226">
    <property type="term" value="P:dUMP biosynthetic process"/>
    <property type="evidence" value="ECO:0007669"/>
    <property type="project" value="UniProtKB-UniRule"/>
</dbReference>
<dbReference type="EMBL" id="PDCG01000002">
    <property type="protein sequence ID" value="RBP98178.1"/>
    <property type="molecule type" value="Genomic_DNA"/>
</dbReference>
<accession>A0A366KAK2</accession>
<dbReference type="Pfam" id="PF00692">
    <property type="entry name" value="dUTPase"/>
    <property type="match status" value="1"/>
</dbReference>
<dbReference type="EC" id="3.6.1.23" evidence="8"/>
<feature type="domain" description="dUTPase-like" evidence="10">
    <location>
        <begin position="30"/>
        <end position="155"/>
    </location>
</feature>
<protein>
    <recommendedName>
        <fullName evidence="8">Deoxyuridine 5'-triphosphate nucleotidohydrolase</fullName>
        <shortName evidence="8">dUTPase</shortName>
        <ecNumber evidence="8">3.6.1.23</ecNumber>
    </recommendedName>
    <alternativeName>
        <fullName evidence="8">dUTP pyrophosphatase</fullName>
    </alternativeName>
</protein>
<dbReference type="OrthoDB" id="9809956at2"/>
<feature type="binding site" evidence="8">
    <location>
        <begin position="92"/>
        <end position="94"/>
    </location>
    <ligand>
        <name>substrate</name>
    </ligand>
</feature>
<evidence type="ECO:0000313" key="12">
    <source>
        <dbReference type="Proteomes" id="UP000252530"/>
    </source>
</evidence>
<dbReference type="CDD" id="cd07557">
    <property type="entry name" value="trimeric_dUTPase"/>
    <property type="match status" value="1"/>
</dbReference>
<comment type="catalytic activity">
    <reaction evidence="7 8">
        <text>dUTP + H2O = dUMP + diphosphate + H(+)</text>
        <dbReference type="Rhea" id="RHEA:10248"/>
        <dbReference type="ChEBI" id="CHEBI:15377"/>
        <dbReference type="ChEBI" id="CHEBI:15378"/>
        <dbReference type="ChEBI" id="CHEBI:33019"/>
        <dbReference type="ChEBI" id="CHEBI:61555"/>
        <dbReference type="ChEBI" id="CHEBI:246422"/>
        <dbReference type="EC" id="3.6.1.23"/>
    </reaction>
</comment>
<comment type="cofactor">
    <cofactor evidence="1 8">
        <name>Mg(2+)</name>
        <dbReference type="ChEBI" id="CHEBI:18420"/>
    </cofactor>
</comment>
<keyword evidence="4 8" id="KW-0378">Hydrolase</keyword>
<evidence type="ECO:0000313" key="11">
    <source>
        <dbReference type="EMBL" id="RBP98178.1"/>
    </source>
</evidence>
<dbReference type="InterPro" id="IPR029054">
    <property type="entry name" value="dUTPase-like"/>
</dbReference>
<dbReference type="InterPro" id="IPR008181">
    <property type="entry name" value="dUTPase"/>
</dbReference>
<keyword evidence="12" id="KW-1185">Reference proteome</keyword>
<dbReference type="RefSeq" id="WP_113859862.1">
    <property type="nucleotide sequence ID" value="NZ_PDCG01000002.1"/>
</dbReference>
<feature type="compositionally biased region" description="Low complexity" evidence="9">
    <location>
        <begin position="154"/>
        <end position="171"/>
    </location>
</feature>
<keyword evidence="6 8" id="KW-0546">Nucleotide metabolism</keyword>
<comment type="caution">
    <text evidence="11">The sequence shown here is derived from an EMBL/GenBank/DDBJ whole genome shotgun (WGS) entry which is preliminary data.</text>
</comment>
<dbReference type="NCBIfam" id="TIGR00576">
    <property type="entry name" value="dut"/>
    <property type="match status" value="1"/>
</dbReference>
<dbReference type="AlphaFoldDB" id="A0A366KAK2"/>
<dbReference type="SUPFAM" id="SSF51283">
    <property type="entry name" value="dUTPase-like"/>
    <property type="match status" value="1"/>
</dbReference>
<evidence type="ECO:0000256" key="5">
    <source>
        <dbReference type="ARBA" id="ARBA00022842"/>
    </source>
</evidence>
<dbReference type="InterPro" id="IPR036157">
    <property type="entry name" value="dUTPase-like_sf"/>
</dbReference>
<dbReference type="NCBIfam" id="NF001862">
    <property type="entry name" value="PRK00601.1"/>
    <property type="match status" value="1"/>
</dbReference>
<dbReference type="GO" id="GO:0046081">
    <property type="term" value="P:dUTP catabolic process"/>
    <property type="evidence" value="ECO:0007669"/>
    <property type="project" value="InterPro"/>
</dbReference>
<comment type="similarity">
    <text evidence="2 8">Belongs to the dUTPase family.</text>
</comment>
<proteinExistence type="inferred from homology"/>
<comment type="function">
    <text evidence="8">This enzyme is involved in nucleotide metabolism: it produces dUMP, the immediate precursor of thymidine nucleotides and it decreases the intracellular concentration of dUTP so that uracil cannot be incorporated into DNA.</text>
</comment>
<dbReference type="PANTHER" id="PTHR11241:SF0">
    <property type="entry name" value="DEOXYURIDINE 5'-TRIPHOSPHATE NUCLEOTIDOHYDROLASE"/>
    <property type="match status" value="1"/>
</dbReference>